<dbReference type="Gene3D" id="3.30.160.60">
    <property type="entry name" value="Classic Zinc Finger"/>
    <property type="match status" value="1"/>
</dbReference>
<evidence type="ECO:0000256" key="4">
    <source>
        <dbReference type="PROSITE-ProRule" id="PRU00024"/>
    </source>
</evidence>
<dbReference type="EMBL" id="MRZV01000549">
    <property type="protein sequence ID" value="PIK47927.1"/>
    <property type="molecule type" value="Genomic_DNA"/>
</dbReference>
<feature type="coiled-coil region" evidence="5">
    <location>
        <begin position="206"/>
        <end position="273"/>
    </location>
</feature>
<feature type="domain" description="RING-type" evidence="6">
    <location>
        <begin position="17"/>
        <end position="59"/>
    </location>
</feature>
<dbReference type="Pfam" id="PF00097">
    <property type="entry name" value="zf-C3HC4"/>
    <property type="match status" value="1"/>
</dbReference>
<dbReference type="SUPFAM" id="SSF57850">
    <property type="entry name" value="RING/U-box"/>
    <property type="match status" value="1"/>
</dbReference>
<evidence type="ECO:0000256" key="2">
    <source>
        <dbReference type="ARBA" id="ARBA00022771"/>
    </source>
</evidence>
<evidence type="ECO:0000313" key="9">
    <source>
        <dbReference type="Proteomes" id="UP000230750"/>
    </source>
</evidence>
<dbReference type="Proteomes" id="UP000230750">
    <property type="component" value="Unassembled WGS sequence"/>
</dbReference>
<dbReference type="SMART" id="SM00184">
    <property type="entry name" value="RING"/>
    <property type="match status" value="1"/>
</dbReference>
<keyword evidence="3" id="KW-0862">Zinc</keyword>
<evidence type="ECO:0000256" key="1">
    <source>
        <dbReference type="ARBA" id="ARBA00022723"/>
    </source>
</evidence>
<dbReference type="AlphaFoldDB" id="A0A2G8KIX5"/>
<proteinExistence type="predicted"/>
<dbReference type="InterPro" id="IPR013083">
    <property type="entry name" value="Znf_RING/FYVE/PHD"/>
</dbReference>
<sequence>MASSTPLTDLAENFFMCSVCLDQFKEPKRLPCLHRYCRNCLKALIQGNYDGKLNCPLCKQEYVIPEGGVDDFKTDFHMKSVLALIQLQKSFENKELKKCVSCLKNKKASAYCFKCRDYLCEQCYKVHVTSRMFTDHKTHILSLDKMEAKNMTLDKLTSLTEDPRCHIHDKKEAQLCCSSCGNVPVCMICTYNKHKGHDLHDVTEIAERERKLLKQEHAELNKFQDKLYGLLTKIQSTKQKLHENAEKRTERLINQHKQQADRIKDKIAECTKERKRGLEDIECRRRVNDGQITLNLEKGSREVRKKYDKFRKTANQGDDKESEEFINKCDKTESELDEKLRSLDANLKNLTTAKDLLVNRNEDELKQIREYCEQVIKRYENVKATTSSVIASKDDWTDAQCIPDIRAACEPLMVEMKKEYPELESLSDFVICEITKFNIEVTIAQHQESGIKVKGWHITDITSRGDVKIVITHNPLEEYSHITVFNRKGEIQRQDQIIIGIDIPICGLLSESKAVTWEYWYGFGIYDVRDGTYSKKNIRDIITRWSSVQYVSCVTTDPVKNHIIVGTNRRNVYVYTDQMNYSHMITLPAVIDASDDITVHRDSLLVCDNSRGRSYAVTIEESQSKLIYEFTKPDLDGLDWNPTSVCTDKNEFIYMLWQTATSYQRRPILVQYSQDGRQLLTTRIVNHNVYRVSTLEENGTEKLLMTTTVGSFHTFDLVVT</sequence>
<reference evidence="8 9" key="1">
    <citation type="journal article" date="2017" name="PLoS Biol.">
        <title>The sea cucumber genome provides insights into morphological evolution and visceral regeneration.</title>
        <authorList>
            <person name="Zhang X."/>
            <person name="Sun L."/>
            <person name="Yuan J."/>
            <person name="Sun Y."/>
            <person name="Gao Y."/>
            <person name="Zhang L."/>
            <person name="Li S."/>
            <person name="Dai H."/>
            <person name="Hamel J.F."/>
            <person name="Liu C."/>
            <person name="Yu Y."/>
            <person name="Liu S."/>
            <person name="Lin W."/>
            <person name="Guo K."/>
            <person name="Jin S."/>
            <person name="Xu P."/>
            <person name="Storey K.B."/>
            <person name="Huan P."/>
            <person name="Zhang T."/>
            <person name="Zhou Y."/>
            <person name="Zhang J."/>
            <person name="Lin C."/>
            <person name="Li X."/>
            <person name="Xing L."/>
            <person name="Huo D."/>
            <person name="Sun M."/>
            <person name="Wang L."/>
            <person name="Mercier A."/>
            <person name="Li F."/>
            <person name="Yang H."/>
            <person name="Xiang J."/>
        </authorList>
    </citation>
    <scope>NUCLEOTIDE SEQUENCE [LARGE SCALE GENOMIC DNA]</scope>
    <source>
        <strain evidence="8">Shaxun</strain>
        <tissue evidence="8">Muscle</tissue>
    </source>
</reference>
<name>A0A2G8KIX5_STIJA</name>
<feature type="domain" description="B box-type" evidence="7">
    <location>
        <begin position="94"/>
        <end position="141"/>
    </location>
</feature>
<dbReference type="PROSITE" id="PS50089">
    <property type="entry name" value="ZF_RING_2"/>
    <property type="match status" value="1"/>
</dbReference>
<evidence type="ECO:0000313" key="8">
    <source>
        <dbReference type="EMBL" id="PIK47927.1"/>
    </source>
</evidence>
<feature type="coiled-coil region" evidence="5">
    <location>
        <begin position="333"/>
        <end position="360"/>
    </location>
</feature>
<dbReference type="GO" id="GO:0008270">
    <property type="term" value="F:zinc ion binding"/>
    <property type="evidence" value="ECO:0007669"/>
    <property type="project" value="UniProtKB-KW"/>
</dbReference>
<gene>
    <name evidence="8" type="ORF">BSL78_15197</name>
</gene>
<dbReference type="InterPro" id="IPR018957">
    <property type="entry name" value="Znf_C3HC4_RING-type"/>
</dbReference>
<dbReference type="PANTHER" id="PTHR25462">
    <property type="entry name" value="BONUS, ISOFORM C-RELATED"/>
    <property type="match status" value="1"/>
</dbReference>
<dbReference type="PANTHER" id="PTHR25462:SF296">
    <property type="entry name" value="MEIOTIC P26, ISOFORM F"/>
    <property type="match status" value="1"/>
</dbReference>
<dbReference type="OrthoDB" id="10066958at2759"/>
<accession>A0A2G8KIX5</accession>
<dbReference type="PROSITE" id="PS50119">
    <property type="entry name" value="ZF_BBOX"/>
    <property type="match status" value="1"/>
</dbReference>
<dbReference type="InterPro" id="IPR017907">
    <property type="entry name" value="Znf_RING_CS"/>
</dbReference>
<dbReference type="SUPFAM" id="SSF57845">
    <property type="entry name" value="B-box zinc-binding domain"/>
    <property type="match status" value="1"/>
</dbReference>
<evidence type="ECO:0000259" key="6">
    <source>
        <dbReference type="PROSITE" id="PS50089"/>
    </source>
</evidence>
<dbReference type="SUPFAM" id="SSF75011">
    <property type="entry name" value="3-carboxy-cis,cis-mucoante lactonizing enzyme"/>
    <property type="match status" value="1"/>
</dbReference>
<dbReference type="Gene3D" id="2.120.10.30">
    <property type="entry name" value="TolB, C-terminal domain"/>
    <property type="match status" value="1"/>
</dbReference>
<keyword evidence="1" id="KW-0479">Metal-binding</keyword>
<dbReference type="InterPro" id="IPR001841">
    <property type="entry name" value="Znf_RING"/>
</dbReference>
<dbReference type="InterPro" id="IPR011042">
    <property type="entry name" value="6-blade_b-propeller_TolB-like"/>
</dbReference>
<dbReference type="PROSITE" id="PS00518">
    <property type="entry name" value="ZF_RING_1"/>
    <property type="match status" value="1"/>
</dbReference>
<evidence type="ECO:0000259" key="7">
    <source>
        <dbReference type="PROSITE" id="PS50119"/>
    </source>
</evidence>
<evidence type="ECO:0000256" key="5">
    <source>
        <dbReference type="SAM" id="Coils"/>
    </source>
</evidence>
<dbReference type="Gene3D" id="3.30.40.10">
    <property type="entry name" value="Zinc/RING finger domain, C3HC4 (zinc finger)"/>
    <property type="match status" value="1"/>
</dbReference>
<keyword evidence="5" id="KW-0175">Coiled coil</keyword>
<protein>
    <submittedName>
        <fullName evidence="8">Uncharacterized protein</fullName>
    </submittedName>
</protein>
<comment type="caution">
    <text evidence="8">The sequence shown here is derived from an EMBL/GenBank/DDBJ whole genome shotgun (WGS) entry which is preliminary data.</text>
</comment>
<dbReference type="STRING" id="307972.A0A2G8KIX5"/>
<keyword evidence="2 4" id="KW-0863">Zinc-finger</keyword>
<keyword evidence="9" id="KW-1185">Reference proteome</keyword>
<dbReference type="InterPro" id="IPR047153">
    <property type="entry name" value="TRIM45/56/19-like"/>
</dbReference>
<dbReference type="InterPro" id="IPR000315">
    <property type="entry name" value="Znf_B-box"/>
</dbReference>
<dbReference type="SMART" id="SM00336">
    <property type="entry name" value="BBOX"/>
    <property type="match status" value="2"/>
</dbReference>
<organism evidence="8 9">
    <name type="scientific">Stichopus japonicus</name>
    <name type="common">Sea cucumber</name>
    <dbReference type="NCBI Taxonomy" id="307972"/>
    <lineage>
        <taxon>Eukaryota</taxon>
        <taxon>Metazoa</taxon>
        <taxon>Echinodermata</taxon>
        <taxon>Eleutherozoa</taxon>
        <taxon>Echinozoa</taxon>
        <taxon>Holothuroidea</taxon>
        <taxon>Aspidochirotacea</taxon>
        <taxon>Aspidochirotida</taxon>
        <taxon>Stichopodidae</taxon>
        <taxon>Apostichopus</taxon>
    </lineage>
</organism>
<evidence type="ECO:0000256" key="3">
    <source>
        <dbReference type="ARBA" id="ARBA00022833"/>
    </source>
</evidence>